<dbReference type="Pfam" id="PF18845">
    <property type="entry name" value="baeRF_family3"/>
    <property type="match status" value="1"/>
</dbReference>
<reference evidence="1 2" key="1">
    <citation type="submission" date="2017-04" db="EMBL/GenBank/DDBJ databases">
        <authorList>
            <person name="Afonso C.L."/>
            <person name="Miller P.J."/>
            <person name="Scott M.A."/>
            <person name="Spackman E."/>
            <person name="Goraichik I."/>
            <person name="Dimitrov K.M."/>
            <person name="Suarez D.L."/>
            <person name="Swayne D.E."/>
        </authorList>
    </citation>
    <scope>NUCLEOTIDE SEQUENCE [LARGE SCALE GENOMIC DNA]</scope>
    <source>
        <strain evidence="1 2">DSM 22418</strain>
    </source>
</reference>
<protein>
    <submittedName>
        <fullName evidence="1">Uncharacterized protein</fullName>
    </submittedName>
</protein>
<dbReference type="OrthoDB" id="4393931at2"/>
<dbReference type="STRING" id="561061.SAMN05660862_0067"/>
<dbReference type="RefSeq" id="WP_085471055.1">
    <property type="nucleotide sequence ID" value="NZ_FXAU01000001.1"/>
</dbReference>
<name>A0A1X7HUR6_9SPHI</name>
<sequence>METSALLKKLAKNSDDLCVTISLNTHRTHPDSQKDSITLKNFVSEAKERILAKHEKREVANILDQLDLVQDKIDVRENLKSLHVFISENTSEIFRSDWATNQEGVHVSRSFAVRPLVKQLSRKVRYRIMVLSQSGVSLYDAQNGAILKEVKDHGFPFGENRFYNTFPDRSSDAGHLDDLLREFLNRIDKALNSVYNSSEKVPTVVICVEDNYSHLLQVADNPSIYWGYSAIDYNNVAEHQIVGQAWDFVNEQLDNQDEKVVSELREAVGQGKVITDLQEIYQASVDGRGELLVIQEDFIQPASLDGNRGLNLEDSGEGVGVFDDITSVIAFEVLEKGGECYFAKSIDDTDLSPIALKVRY</sequence>
<dbReference type="AlphaFoldDB" id="A0A1X7HUR6"/>
<organism evidence="1 2">
    <name type="scientific">Sphingobacterium psychroaquaticum</name>
    <dbReference type="NCBI Taxonomy" id="561061"/>
    <lineage>
        <taxon>Bacteria</taxon>
        <taxon>Pseudomonadati</taxon>
        <taxon>Bacteroidota</taxon>
        <taxon>Sphingobacteriia</taxon>
        <taxon>Sphingobacteriales</taxon>
        <taxon>Sphingobacteriaceae</taxon>
        <taxon>Sphingobacterium</taxon>
    </lineage>
</organism>
<dbReference type="Proteomes" id="UP000192980">
    <property type="component" value="Unassembled WGS sequence"/>
</dbReference>
<dbReference type="InterPro" id="IPR041289">
    <property type="entry name" value="Bact_RF_family3"/>
</dbReference>
<gene>
    <name evidence="1" type="ORF">SAMN05660862_0067</name>
</gene>
<evidence type="ECO:0000313" key="2">
    <source>
        <dbReference type="Proteomes" id="UP000192980"/>
    </source>
</evidence>
<accession>A0A1X7HUR6</accession>
<dbReference type="EMBL" id="FXAU01000001">
    <property type="protein sequence ID" value="SMG05732.1"/>
    <property type="molecule type" value="Genomic_DNA"/>
</dbReference>
<evidence type="ECO:0000313" key="1">
    <source>
        <dbReference type="EMBL" id="SMG05732.1"/>
    </source>
</evidence>
<proteinExistence type="predicted"/>
<keyword evidence="2" id="KW-1185">Reference proteome</keyword>